<dbReference type="Proteomes" id="UP001419268">
    <property type="component" value="Unassembled WGS sequence"/>
</dbReference>
<organism evidence="1 2">
    <name type="scientific">Stephania cephalantha</name>
    <dbReference type="NCBI Taxonomy" id="152367"/>
    <lineage>
        <taxon>Eukaryota</taxon>
        <taxon>Viridiplantae</taxon>
        <taxon>Streptophyta</taxon>
        <taxon>Embryophyta</taxon>
        <taxon>Tracheophyta</taxon>
        <taxon>Spermatophyta</taxon>
        <taxon>Magnoliopsida</taxon>
        <taxon>Ranunculales</taxon>
        <taxon>Menispermaceae</taxon>
        <taxon>Menispermoideae</taxon>
        <taxon>Cissampelideae</taxon>
        <taxon>Stephania</taxon>
    </lineage>
</organism>
<accession>A0AAP0EXS6</accession>
<dbReference type="AlphaFoldDB" id="A0AAP0EXS6"/>
<protein>
    <submittedName>
        <fullName evidence="1">Uncharacterized protein</fullName>
    </submittedName>
</protein>
<comment type="caution">
    <text evidence="1">The sequence shown here is derived from an EMBL/GenBank/DDBJ whole genome shotgun (WGS) entry which is preliminary data.</text>
</comment>
<sequence>MHRVVSLKFGDEIEACKVRLVKVSEIVQEGHSDAGDGREKPSECWGRQKEHLQQCYPSQRYTRFCNQTPVAWWRKPACDGKAFC</sequence>
<proteinExistence type="predicted"/>
<reference evidence="1 2" key="1">
    <citation type="submission" date="2024-01" db="EMBL/GenBank/DDBJ databases">
        <title>Genome assemblies of Stephania.</title>
        <authorList>
            <person name="Yang L."/>
        </authorList>
    </citation>
    <scope>NUCLEOTIDE SEQUENCE [LARGE SCALE GENOMIC DNA]</scope>
    <source>
        <strain evidence="1">JXDWG</strain>
        <tissue evidence="1">Leaf</tissue>
    </source>
</reference>
<dbReference type="EMBL" id="JBBNAG010000010">
    <property type="protein sequence ID" value="KAK9101269.1"/>
    <property type="molecule type" value="Genomic_DNA"/>
</dbReference>
<keyword evidence="2" id="KW-1185">Reference proteome</keyword>
<evidence type="ECO:0000313" key="2">
    <source>
        <dbReference type="Proteomes" id="UP001419268"/>
    </source>
</evidence>
<evidence type="ECO:0000313" key="1">
    <source>
        <dbReference type="EMBL" id="KAK9101269.1"/>
    </source>
</evidence>
<gene>
    <name evidence="1" type="ORF">Scep_024699</name>
</gene>
<name>A0AAP0EXS6_9MAGN</name>